<dbReference type="InterPro" id="IPR006059">
    <property type="entry name" value="SBP"/>
</dbReference>
<evidence type="ECO:0000256" key="1">
    <source>
        <dbReference type="SAM" id="SignalP"/>
    </source>
</evidence>
<evidence type="ECO:0000313" key="3">
    <source>
        <dbReference type="Proteomes" id="UP001069802"/>
    </source>
</evidence>
<keyword evidence="3" id="KW-1185">Reference proteome</keyword>
<dbReference type="SUPFAM" id="SSF53850">
    <property type="entry name" value="Periplasmic binding protein-like II"/>
    <property type="match status" value="1"/>
</dbReference>
<name>A0ABT4LGI3_9PROT</name>
<dbReference type="EMBL" id="JAPWGY010000002">
    <property type="protein sequence ID" value="MCZ4280210.1"/>
    <property type="molecule type" value="Genomic_DNA"/>
</dbReference>
<protein>
    <submittedName>
        <fullName evidence="2">Extracellular solute-binding protein</fullName>
    </submittedName>
</protein>
<gene>
    <name evidence="2" type="ORF">O4H49_05450</name>
</gene>
<dbReference type="RefSeq" id="WP_269422421.1">
    <property type="nucleotide sequence ID" value="NZ_JAPWGY010000002.1"/>
</dbReference>
<feature type="signal peptide" evidence="1">
    <location>
        <begin position="1"/>
        <end position="27"/>
    </location>
</feature>
<dbReference type="PANTHER" id="PTHR42779">
    <property type="entry name" value="PROTEIN YNJB"/>
    <property type="match status" value="1"/>
</dbReference>
<evidence type="ECO:0000313" key="2">
    <source>
        <dbReference type="EMBL" id="MCZ4280210.1"/>
    </source>
</evidence>
<reference evidence="2" key="1">
    <citation type="submission" date="2022-12" db="EMBL/GenBank/DDBJ databases">
        <title>Bacterial isolates from different developmental stages of Nematostella vectensis.</title>
        <authorList>
            <person name="Fraune S."/>
        </authorList>
    </citation>
    <scope>NUCLEOTIDE SEQUENCE</scope>
    <source>
        <strain evidence="2">G21630-S1</strain>
    </source>
</reference>
<keyword evidence="1" id="KW-0732">Signal</keyword>
<proteinExistence type="predicted"/>
<sequence>MKKNVFKNWSSALVLGGSVWAVVPAQAEEVVLNVVTAGAQNMLDYVTDYLGPKFEESHPGVKVRAVSTGAGSAGSQAIYEKLSAQKDQDSWDIDVAVVHQLKAGELVEEGLLARYKDEISTGKLATRDSSVNALGADVSGYVIPMFHSQTAIAYNPLLVKDAPSSYDELEAWAGEHPGQFGYNGIKNGMSGVSFVTGWIYNFAPEGEKIIAGYDAGTAQTWEPALARLKQFNENVTFTPGNAGTLDMLGRGEIAMGPVWVDMFYQWRDEGKLDPNTKLKLIGPGMPGQPMYYVVPKKAAHGDLAREFIELATSPTVQAEGIVSRFSWYPGIDAEHVKDDLDASVWNKLFVDVTPEDLATKGKAFPVAKHLDEIREAYEAQVSN</sequence>
<dbReference type="Gene3D" id="3.40.190.10">
    <property type="entry name" value="Periplasmic binding protein-like II"/>
    <property type="match status" value="2"/>
</dbReference>
<dbReference type="Proteomes" id="UP001069802">
    <property type="component" value="Unassembled WGS sequence"/>
</dbReference>
<dbReference type="Pfam" id="PF13416">
    <property type="entry name" value="SBP_bac_8"/>
    <property type="match status" value="1"/>
</dbReference>
<accession>A0ABT4LGI3</accession>
<organism evidence="2 3">
    <name type="scientific">Kiloniella laminariae</name>
    <dbReference type="NCBI Taxonomy" id="454162"/>
    <lineage>
        <taxon>Bacteria</taxon>
        <taxon>Pseudomonadati</taxon>
        <taxon>Pseudomonadota</taxon>
        <taxon>Alphaproteobacteria</taxon>
        <taxon>Rhodospirillales</taxon>
        <taxon>Kiloniellaceae</taxon>
        <taxon>Kiloniella</taxon>
    </lineage>
</organism>
<feature type="chain" id="PRO_5045171250" evidence="1">
    <location>
        <begin position="28"/>
        <end position="383"/>
    </location>
</feature>
<comment type="caution">
    <text evidence="2">The sequence shown here is derived from an EMBL/GenBank/DDBJ whole genome shotgun (WGS) entry which is preliminary data.</text>
</comment>
<dbReference type="PANTHER" id="PTHR42779:SF1">
    <property type="entry name" value="PROTEIN YNJB"/>
    <property type="match status" value="1"/>
</dbReference>